<dbReference type="EMBL" id="JBHLUD010000018">
    <property type="protein sequence ID" value="MFC0548618.1"/>
    <property type="molecule type" value="Genomic_DNA"/>
</dbReference>
<dbReference type="Pfam" id="PF08787">
    <property type="entry name" value="Alginate_lyase2"/>
    <property type="match status" value="1"/>
</dbReference>
<evidence type="ECO:0000313" key="3">
    <source>
        <dbReference type="EMBL" id="MFC0548618.1"/>
    </source>
</evidence>
<feature type="chain" id="PRO_5046672948" evidence="1">
    <location>
        <begin position="24"/>
        <end position="209"/>
    </location>
</feature>
<dbReference type="Proteomes" id="UP001589810">
    <property type="component" value="Unassembled WGS sequence"/>
</dbReference>
<dbReference type="InterPro" id="IPR014895">
    <property type="entry name" value="Alginate_lyase_2"/>
</dbReference>
<gene>
    <name evidence="3" type="ORF">ACFFH7_44425</name>
</gene>
<evidence type="ECO:0000313" key="4">
    <source>
        <dbReference type="Proteomes" id="UP001589810"/>
    </source>
</evidence>
<dbReference type="RefSeq" id="WP_273941771.1">
    <property type="nucleotide sequence ID" value="NZ_CP097263.1"/>
</dbReference>
<dbReference type="InterPro" id="IPR013320">
    <property type="entry name" value="ConA-like_dom_sf"/>
</dbReference>
<dbReference type="PANTHER" id="PTHR33681:SF4">
    <property type="entry name" value="OS12G0171100 PROTEIN"/>
    <property type="match status" value="1"/>
</dbReference>
<name>A0ABV6N7N6_9PSEU</name>
<dbReference type="SUPFAM" id="SSF49899">
    <property type="entry name" value="Concanavalin A-like lectins/glucanases"/>
    <property type="match status" value="1"/>
</dbReference>
<accession>A0ABV6N7N6</accession>
<feature type="domain" description="Alginate lyase 2" evidence="2">
    <location>
        <begin position="57"/>
        <end position="197"/>
    </location>
</feature>
<reference evidence="3 4" key="1">
    <citation type="submission" date="2024-09" db="EMBL/GenBank/DDBJ databases">
        <authorList>
            <person name="Sun Q."/>
            <person name="Mori K."/>
        </authorList>
    </citation>
    <scope>NUCLEOTIDE SEQUENCE [LARGE SCALE GENOMIC DNA]</scope>
    <source>
        <strain evidence="3 4">TBRC 1432</strain>
    </source>
</reference>
<protein>
    <submittedName>
        <fullName evidence="3">Polysaccharide lyase family 7 protein</fullName>
    </submittedName>
</protein>
<keyword evidence="4" id="KW-1185">Reference proteome</keyword>
<evidence type="ECO:0000256" key="1">
    <source>
        <dbReference type="SAM" id="SignalP"/>
    </source>
</evidence>
<sequence length="209" mass="22897">MSIGRLLLALSAALTLIATPASAAPAGPIGSGWTEIIPQYQLDEPPGLVRHTETNGVHHLWVLSTDPSKYPGRDSGPRAELRFFNDYTSGQAQFQADIKVAAGCSRASIMQVFGAQGRATAFMAWAMPNRLSYYDQSTLYQPLYDHYLTLNVVHDTATGKVSVYVNGVAHGVFQDHGAANHYFKVGVYHQKGMSARCDVDVKNIHIYRK</sequence>
<dbReference type="PANTHER" id="PTHR33681">
    <property type="entry name" value="BINDING PROTEIN, PUTATIVE, EXPRESSED-RELATED"/>
    <property type="match status" value="1"/>
</dbReference>
<dbReference type="GO" id="GO:0016829">
    <property type="term" value="F:lyase activity"/>
    <property type="evidence" value="ECO:0007669"/>
    <property type="project" value="UniProtKB-KW"/>
</dbReference>
<organism evidence="3 4">
    <name type="scientific">Kutzneria chonburiensis</name>
    <dbReference type="NCBI Taxonomy" id="1483604"/>
    <lineage>
        <taxon>Bacteria</taxon>
        <taxon>Bacillati</taxon>
        <taxon>Actinomycetota</taxon>
        <taxon>Actinomycetes</taxon>
        <taxon>Pseudonocardiales</taxon>
        <taxon>Pseudonocardiaceae</taxon>
        <taxon>Kutzneria</taxon>
    </lineage>
</organism>
<comment type="caution">
    <text evidence="3">The sequence shown here is derived from an EMBL/GenBank/DDBJ whole genome shotgun (WGS) entry which is preliminary data.</text>
</comment>
<evidence type="ECO:0000259" key="2">
    <source>
        <dbReference type="Pfam" id="PF08787"/>
    </source>
</evidence>
<feature type="signal peptide" evidence="1">
    <location>
        <begin position="1"/>
        <end position="23"/>
    </location>
</feature>
<keyword evidence="3" id="KW-0456">Lyase</keyword>
<keyword evidence="1" id="KW-0732">Signal</keyword>
<proteinExistence type="predicted"/>